<organism evidence="2 3">
    <name type="scientific">Bdellovibrio bacteriovorus</name>
    <dbReference type="NCBI Taxonomy" id="959"/>
    <lineage>
        <taxon>Bacteria</taxon>
        <taxon>Pseudomonadati</taxon>
        <taxon>Bdellovibrionota</taxon>
        <taxon>Bdellovibrionia</taxon>
        <taxon>Bdellovibrionales</taxon>
        <taxon>Pseudobdellovibrionaceae</taxon>
        <taxon>Bdellovibrio</taxon>
    </lineage>
</organism>
<feature type="signal peptide" evidence="1">
    <location>
        <begin position="1"/>
        <end position="18"/>
    </location>
</feature>
<gene>
    <name evidence="2" type="ORF">AZI86_07480</name>
</gene>
<proteinExistence type="predicted"/>
<sequence length="153" mass="17283">MKNFIATAILLAATPVFAVSWKVYGPCSEKPVHEGKVPMKKFDTSVGAFSVQVFEDNKIPYIGSEEGFNSIIGTPTDRGSIEIVSKDELRAYGWCYSVNGQFPEQMPNEVFFTENNAELVWFYAYSTVKNNQWQEDYCTPAYNIKATQFCGKK</sequence>
<evidence type="ECO:0000256" key="1">
    <source>
        <dbReference type="SAM" id="SignalP"/>
    </source>
</evidence>
<dbReference type="OrthoDB" id="5292778at2"/>
<dbReference type="RefSeq" id="WP_061834445.1">
    <property type="nucleotide sequence ID" value="NZ_LUKE01000001.1"/>
</dbReference>
<evidence type="ECO:0008006" key="4">
    <source>
        <dbReference type="Google" id="ProtNLM"/>
    </source>
</evidence>
<evidence type="ECO:0000313" key="2">
    <source>
        <dbReference type="EMBL" id="KYG66867.1"/>
    </source>
</evidence>
<dbReference type="AlphaFoldDB" id="A0A150WRC9"/>
<feature type="chain" id="PRO_5007573643" description="DUF4430 domain-containing protein" evidence="1">
    <location>
        <begin position="19"/>
        <end position="153"/>
    </location>
</feature>
<dbReference type="Proteomes" id="UP000075320">
    <property type="component" value="Unassembled WGS sequence"/>
</dbReference>
<evidence type="ECO:0000313" key="3">
    <source>
        <dbReference type="Proteomes" id="UP000075320"/>
    </source>
</evidence>
<protein>
    <recommendedName>
        <fullName evidence="4">DUF4430 domain-containing protein</fullName>
    </recommendedName>
</protein>
<keyword evidence="3" id="KW-1185">Reference proteome</keyword>
<reference evidence="2 3" key="1">
    <citation type="submission" date="2016-03" db="EMBL/GenBank/DDBJ databases">
        <authorList>
            <person name="Ploux O."/>
        </authorList>
    </citation>
    <scope>NUCLEOTIDE SEQUENCE [LARGE SCALE GENOMIC DNA]</scope>
    <source>
        <strain evidence="2 3">R0</strain>
    </source>
</reference>
<comment type="caution">
    <text evidence="2">The sequence shown here is derived from an EMBL/GenBank/DDBJ whole genome shotgun (WGS) entry which is preliminary data.</text>
</comment>
<accession>A0A150WRC9</accession>
<keyword evidence="1" id="KW-0732">Signal</keyword>
<dbReference type="EMBL" id="LUKE01000001">
    <property type="protein sequence ID" value="KYG66867.1"/>
    <property type="molecule type" value="Genomic_DNA"/>
</dbReference>
<name>A0A150WRC9_BDEBC</name>